<organism evidence="2 3">
    <name type="scientific">Motilimonas pumila</name>
    <dbReference type="NCBI Taxonomy" id="2303987"/>
    <lineage>
        <taxon>Bacteria</taxon>
        <taxon>Pseudomonadati</taxon>
        <taxon>Pseudomonadota</taxon>
        <taxon>Gammaproteobacteria</taxon>
        <taxon>Alteromonadales</taxon>
        <taxon>Alteromonadales genera incertae sedis</taxon>
        <taxon>Motilimonas</taxon>
    </lineage>
</organism>
<dbReference type="AlphaFoldDB" id="A0A418Y9M5"/>
<gene>
    <name evidence="2" type="ORF">D1Z90_19615</name>
</gene>
<dbReference type="EMBL" id="QZCH01000047">
    <property type="protein sequence ID" value="RJG37763.1"/>
    <property type="molecule type" value="Genomic_DNA"/>
</dbReference>
<feature type="domain" description="Exonuclease VII large subunit C-terminal" evidence="1">
    <location>
        <begin position="292"/>
        <end position="429"/>
    </location>
</feature>
<evidence type="ECO:0000259" key="1">
    <source>
        <dbReference type="Pfam" id="PF02601"/>
    </source>
</evidence>
<dbReference type="InterPro" id="IPR020579">
    <property type="entry name" value="Exonuc_VII_lsu_C"/>
</dbReference>
<reference evidence="2 3" key="2">
    <citation type="submission" date="2019-01" db="EMBL/GenBank/DDBJ databases">
        <title>Motilimonas pumilus sp. nov., isolated from the gut of sea cucumber (Apostichopus japonicus).</title>
        <authorList>
            <person name="Wang F.-Q."/>
            <person name="Ren L.-H."/>
            <person name="Lin Y.-W."/>
            <person name="Sun G.-H."/>
            <person name="Du Z.-J."/>
            <person name="Zhao J.-X."/>
            <person name="Liu X.-J."/>
            <person name="Liu L.-J."/>
        </authorList>
    </citation>
    <scope>NUCLEOTIDE SEQUENCE [LARGE SCALE GENOMIC DNA]</scope>
    <source>
        <strain evidence="2 3">PLHSC7-2</strain>
    </source>
</reference>
<protein>
    <recommendedName>
        <fullName evidence="1">Exonuclease VII large subunit C-terminal domain-containing protein</fullName>
    </recommendedName>
</protein>
<sequence>MVLNDLIAVFEKGSLFSQQRPVIAPSNAAGLHDFKTKADLLQKYNLCHFDYFYALFQGERRVDTITAAFSDLVHNETNYDCVCIIRGGGDAASLSELAEWKIALMVCRCPYPVFSGIGHENDEILIDEYTCRAFPTPSMVVSYIYDTISSNAKSARSSFDYISKTIRMLIDSHYKECEAYNTTVLTRMWMITKSWRIEIERLESKVFNTSCQDLSNFRLLVANNFNHMMRLASSEIDTQRSNSSANYECIKMSAYKVTHLAKLDIVKAKVDIDKQSYACIDRAKKEAVARFNIIQVSSAKVISEWRSSLIQAWLGLSSQARYQLGMAKQRLNQENNNLISNTENSIFSSKMEVDAHWFNAKKTADNVIGRARDKVVMEYKIIDAYDPQRILERGYSIVYMSCGKVMKNSGNIPNGEKIKVRMKDGFFKATIN</sequence>
<evidence type="ECO:0000313" key="2">
    <source>
        <dbReference type="EMBL" id="RJG37763.1"/>
    </source>
</evidence>
<dbReference type="GO" id="GO:0006308">
    <property type="term" value="P:DNA catabolic process"/>
    <property type="evidence" value="ECO:0007669"/>
    <property type="project" value="InterPro"/>
</dbReference>
<comment type="caution">
    <text evidence="2">The sequence shown here is derived from an EMBL/GenBank/DDBJ whole genome shotgun (WGS) entry which is preliminary data.</text>
</comment>
<evidence type="ECO:0000313" key="3">
    <source>
        <dbReference type="Proteomes" id="UP000283255"/>
    </source>
</evidence>
<dbReference type="Proteomes" id="UP000283255">
    <property type="component" value="Unassembled WGS sequence"/>
</dbReference>
<keyword evidence="3" id="KW-1185">Reference proteome</keyword>
<proteinExistence type="predicted"/>
<accession>A0A418Y9M5</accession>
<reference evidence="2 3" key="1">
    <citation type="submission" date="2018-09" db="EMBL/GenBank/DDBJ databases">
        <authorList>
            <person name="Wang F."/>
        </authorList>
    </citation>
    <scope>NUCLEOTIDE SEQUENCE [LARGE SCALE GENOMIC DNA]</scope>
    <source>
        <strain evidence="2 3">PLHSC7-2</strain>
    </source>
</reference>
<dbReference type="InterPro" id="IPR003753">
    <property type="entry name" value="Exonuc_VII_L"/>
</dbReference>
<dbReference type="Pfam" id="PF02601">
    <property type="entry name" value="Exonuc_VII_L"/>
    <property type="match status" value="2"/>
</dbReference>
<dbReference type="PANTHER" id="PTHR30008:SF0">
    <property type="entry name" value="EXODEOXYRIBONUCLEASE 7 LARGE SUBUNIT"/>
    <property type="match status" value="1"/>
</dbReference>
<feature type="domain" description="Exonuclease VII large subunit C-terminal" evidence="1">
    <location>
        <begin position="22"/>
        <end position="228"/>
    </location>
</feature>
<dbReference type="GO" id="GO:0009318">
    <property type="term" value="C:exodeoxyribonuclease VII complex"/>
    <property type="evidence" value="ECO:0007669"/>
    <property type="project" value="InterPro"/>
</dbReference>
<name>A0A418Y9M5_9GAMM</name>
<dbReference type="PANTHER" id="PTHR30008">
    <property type="entry name" value="EXODEOXYRIBONUCLEASE 7 LARGE SUBUNIT"/>
    <property type="match status" value="1"/>
</dbReference>
<dbReference type="GO" id="GO:0008855">
    <property type="term" value="F:exodeoxyribonuclease VII activity"/>
    <property type="evidence" value="ECO:0007669"/>
    <property type="project" value="InterPro"/>
</dbReference>